<reference evidence="2 3" key="1">
    <citation type="submission" date="2013-02" db="EMBL/GenBank/DDBJ databases">
        <title>Draft Genome Sequence of Streptomyces aurantiacus, Which Produces Setomimycin.</title>
        <authorList>
            <person name="Gruening B.A."/>
            <person name="Praeg A."/>
            <person name="Erxleben A."/>
            <person name="Guenther S."/>
            <person name="Mueller M."/>
        </authorList>
    </citation>
    <scope>NUCLEOTIDE SEQUENCE [LARGE SCALE GENOMIC DNA]</scope>
    <source>
        <strain evidence="2 3">JA 4570</strain>
    </source>
</reference>
<dbReference type="PATRIC" id="fig|1286094.4.peg.164"/>
<name>S3ZTJ3_9ACTN</name>
<comment type="caution">
    <text evidence="2">The sequence shown here is derived from an EMBL/GenBank/DDBJ whole genome shotgun (WGS) entry which is preliminary data.</text>
</comment>
<feature type="region of interest" description="Disordered" evidence="1">
    <location>
        <begin position="1"/>
        <end position="50"/>
    </location>
</feature>
<evidence type="ECO:0000313" key="3">
    <source>
        <dbReference type="Proteomes" id="UP000014629"/>
    </source>
</evidence>
<dbReference type="EMBL" id="AOPZ01000007">
    <property type="protein sequence ID" value="EPH46756.1"/>
    <property type="molecule type" value="Genomic_DNA"/>
</dbReference>
<accession>S3ZTJ3</accession>
<dbReference type="Proteomes" id="UP000014629">
    <property type="component" value="Unassembled WGS sequence"/>
</dbReference>
<evidence type="ECO:0000313" key="2">
    <source>
        <dbReference type="EMBL" id="EPH46756.1"/>
    </source>
</evidence>
<organism evidence="2 3">
    <name type="scientific">Streptomyces aurantiacus JA 4570</name>
    <dbReference type="NCBI Taxonomy" id="1286094"/>
    <lineage>
        <taxon>Bacteria</taxon>
        <taxon>Bacillati</taxon>
        <taxon>Actinomycetota</taxon>
        <taxon>Actinomycetes</taxon>
        <taxon>Kitasatosporales</taxon>
        <taxon>Streptomycetaceae</taxon>
        <taxon>Streptomyces</taxon>
        <taxon>Streptomyces aurantiacus group</taxon>
    </lineage>
</organism>
<dbReference type="AlphaFoldDB" id="S3ZTJ3"/>
<gene>
    <name evidence="2" type="ORF">STRAU_0169</name>
</gene>
<protein>
    <submittedName>
        <fullName evidence="2">Uncharacterized protein</fullName>
    </submittedName>
</protein>
<proteinExistence type="predicted"/>
<keyword evidence="3" id="KW-1185">Reference proteome</keyword>
<evidence type="ECO:0000256" key="1">
    <source>
        <dbReference type="SAM" id="MobiDB-lite"/>
    </source>
</evidence>
<sequence>MRCGSSGGAVPVFPKARFRGMPPGERPLSTFSRRDARSLGTRCQRQPGAL</sequence>